<evidence type="ECO:0000313" key="3">
    <source>
        <dbReference type="Proteomes" id="UP000001554"/>
    </source>
</evidence>
<feature type="compositionally biased region" description="Polar residues" evidence="1">
    <location>
        <begin position="179"/>
        <end position="189"/>
    </location>
</feature>
<feature type="region of interest" description="Disordered" evidence="1">
    <location>
        <begin position="225"/>
        <end position="271"/>
    </location>
</feature>
<sequence length="271" mass="30220">MTCKPGEWPARQVESDTFSLPRQANKMPSSRPSKEKDTDDMEKFPPTATLLRHTCTLVMMKLMSAHLAPLLTLLITFLTFFPAATQDDIGFDSGKSSPGHQELPLTVHRTLVIMGILTVCIILACACFGVCYRRRIRAQERAHEEALNAPPPSYYDVVTEPVEIVDETGASPTHPVDFPSSSPGGPTVSQDFVYTPIQLQSSQQVITPLSVQALLRGVRMSRLVAQDSAERQRQDRRQQNEQYADDDFEDPPPTYDTYMNYSITPTKISDG</sequence>
<gene>
    <name evidence="4" type="primary">LOC118408522</name>
</gene>
<feature type="region of interest" description="Disordered" evidence="1">
    <location>
        <begin position="169"/>
        <end position="189"/>
    </location>
</feature>
<feature type="transmembrane region" description="Helical" evidence="2">
    <location>
        <begin position="111"/>
        <end position="132"/>
    </location>
</feature>
<keyword evidence="3" id="KW-1185">Reference proteome</keyword>
<organism evidence="3 4">
    <name type="scientific">Branchiostoma floridae</name>
    <name type="common">Florida lancelet</name>
    <name type="synonym">Amphioxus</name>
    <dbReference type="NCBI Taxonomy" id="7739"/>
    <lineage>
        <taxon>Eukaryota</taxon>
        <taxon>Metazoa</taxon>
        <taxon>Chordata</taxon>
        <taxon>Cephalochordata</taxon>
        <taxon>Leptocardii</taxon>
        <taxon>Amphioxiformes</taxon>
        <taxon>Branchiostomatidae</taxon>
        <taxon>Branchiostoma</taxon>
    </lineage>
</organism>
<feature type="transmembrane region" description="Helical" evidence="2">
    <location>
        <begin position="67"/>
        <end position="85"/>
    </location>
</feature>
<name>A0A9J7KLK4_BRAFL</name>
<feature type="compositionally biased region" description="Polar residues" evidence="1">
    <location>
        <begin position="257"/>
        <end position="271"/>
    </location>
</feature>
<evidence type="ECO:0000256" key="1">
    <source>
        <dbReference type="SAM" id="MobiDB-lite"/>
    </source>
</evidence>
<feature type="compositionally biased region" description="Polar residues" evidence="1">
    <location>
        <begin position="15"/>
        <end position="31"/>
    </location>
</feature>
<proteinExistence type="predicted"/>
<reference evidence="4" key="1">
    <citation type="submission" date="2025-08" db="UniProtKB">
        <authorList>
            <consortium name="RefSeq"/>
        </authorList>
    </citation>
    <scope>IDENTIFICATION</scope>
    <source>
        <strain evidence="4">S238N-H82</strain>
        <tissue evidence="4">Testes</tissue>
    </source>
</reference>
<feature type="compositionally biased region" description="Basic and acidic residues" evidence="1">
    <location>
        <begin position="228"/>
        <end position="239"/>
    </location>
</feature>
<protein>
    <submittedName>
        <fullName evidence="4">Uncharacterized protein LOC118408522</fullName>
    </submittedName>
</protein>
<feature type="region of interest" description="Disordered" evidence="1">
    <location>
        <begin position="1"/>
        <end position="44"/>
    </location>
</feature>
<dbReference type="AlphaFoldDB" id="A0A9J7KLK4"/>
<keyword evidence="2" id="KW-0472">Membrane</keyword>
<evidence type="ECO:0000313" key="4">
    <source>
        <dbReference type="RefSeq" id="XP_035665233.1"/>
    </source>
</evidence>
<dbReference type="Proteomes" id="UP000001554">
    <property type="component" value="Unplaced"/>
</dbReference>
<dbReference type="KEGG" id="bfo:118408522"/>
<keyword evidence="2" id="KW-0812">Transmembrane</keyword>
<dbReference type="GeneID" id="118408522"/>
<accession>A0A9J7KLK4</accession>
<dbReference type="OrthoDB" id="10049287at2759"/>
<dbReference type="RefSeq" id="XP_035665233.1">
    <property type="nucleotide sequence ID" value="XM_035809340.1"/>
</dbReference>
<feature type="compositionally biased region" description="Basic and acidic residues" evidence="1">
    <location>
        <begin position="32"/>
        <end position="43"/>
    </location>
</feature>
<keyword evidence="2" id="KW-1133">Transmembrane helix</keyword>
<evidence type="ECO:0000256" key="2">
    <source>
        <dbReference type="SAM" id="Phobius"/>
    </source>
</evidence>